<dbReference type="SUPFAM" id="SSF57667">
    <property type="entry name" value="beta-beta-alpha zinc fingers"/>
    <property type="match status" value="1"/>
</dbReference>
<dbReference type="Proteomes" id="UP000694415">
    <property type="component" value="Unplaced"/>
</dbReference>
<feature type="region of interest" description="Disordered" evidence="11">
    <location>
        <begin position="1"/>
        <end position="30"/>
    </location>
</feature>
<evidence type="ECO:0000313" key="14">
    <source>
        <dbReference type="Proteomes" id="UP000694415"/>
    </source>
</evidence>
<dbReference type="PROSITE" id="PS50157">
    <property type="entry name" value="ZINC_FINGER_C2H2_2"/>
    <property type="match status" value="3"/>
</dbReference>
<protein>
    <submittedName>
        <fullName evidence="13">Zinc finger protein 352</fullName>
    </submittedName>
</protein>
<dbReference type="GO" id="GO:0000978">
    <property type="term" value="F:RNA polymerase II cis-regulatory region sequence-specific DNA binding"/>
    <property type="evidence" value="ECO:0007669"/>
    <property type="project" value="TreeGrafter"/>
</dbReference>
<feature type="compositionally biased region" description="Polar residues" evidence="11">
    <location>
        <begin position="423"/>
        <end position="432"/>
    </location>
</feature>
<dbReference type="InterPro" id="IPR036236">
    <property type="entry name" value="Znf_C2H2_sf"/>
</dbReference>
<dbReference type="AlphaFoldDB" id="A0A8C6HC11"/>
<dbReference type="GO" id="GO:0008270">
    <property type="term" value="F:zinc ion binding"/>
    <property type="evidence" value="ECO:0007669"/>
    <property type="project" value="UniProtKB-KW"/>
</dbReference>
<feature type="domain" description="C2H2-type" evidence="12">
    <location>
        <begin position="519"/>
        <end position="547"/>
    </location>
</feature>
<dbReference type="GeneTree" id="ENSGT00940000164376"/>
<feature type="region of interest" description="Disordered" evidence="11">
    <location>
        <begin position="332"/>
        <end position="357"/>
    </location>
</feature>
<sequence>MEMAENTGASQPGPCNTQPSPVESSQLFSGQSSEMLTWKQTVMESASCSTQETTCTQNSTAYPGKAIGFHFGEPFENTSLNQKVVSAEQKISPAGLYHTQLNSTPQICLPPQKTTRVDTRETFYNEDYWMRTLNSDKTLLTQNTAMCENQRVTFDNHQIALYGSHAGQDPNVGHVFASEHDWTSYNSHMTTRNGGHLTLYGSQMTAPSCSQTLHPNQIITSFSEQNYFEDQQSNLAVNNGFYGNQVILPNGYQAFYEPQMRANFDQTNDQMKSFSGQNVCKGQENLLSGECSLSGYQTSGYRCDQNLIVNPQVTSPIGGQPLSDFQTQTSSFDTALPGSKRTRPSAEDNLACPMETSPTSEETFYLGQMRTSVDQNFYSSQNGTPNIKESLDRQVTSFSLQAPYVGESSYPSCSPLIQKKPQKNSSASSLVQRQHPEMKLDFKTQSPVSQKDPSPLKLYFCTYKGCTKFYKRAYHLKEHQKKHTDKRKYGCDEPGCTWSFFRLCDLNRHKEKHNGERFYACPLCSTNYSRLLYLKKHLEKKHAQAQPTTAT</sequence>
<dbReference type="CDD" id="cd21575">
    <property type="entry name" value="KLF18_N"/>
    <property type="match status" value="1"/>
</dbReference>
<keyword evidence="3" id="KW-0677">Repeat</keyword>
<dbReference type="GO" id="GO:0000981">
    <property type="term" value="F:DNA-binding transcription factor activity, RNA polymerase II-specific"/>
    <property type="evidence" value="ECO:0007669"/>
    <property type="project" value="TreeGrafter"/>
</dbReference>
<proteinExistence type="predicted"/>
<keyword evidence="6" id="KW-0805">Transcription regulation</keyword>
<dbReference type="InterPro" id="IPR013087">
    <property type="entry name" value="Znf_C2H2_type"/>
</dbReference>
<evidence type="ECO:0000256" key="4">
    <source>
        <dbReference type="ARBA" id="ARBA00022771"/>
    </source>
</evidence>
<keyword evidence="14" id="KW-1185">Reference proteome</keyword>
<evidence type="ECO:0000256" key="9">
    <source>
        <dbReference type="ARBA" id="ARBA00023242"/>
    </source>
</evidence>
<accession>A0A8C6HC11</accession>
<evidence type="ECO:0000256" key="2">
    <source>
        <dbReference type="ARBA" id="ARBA00022723"/>
    </source>
</evidence>
<evidence type="ECO:0000256" key="11">
    <source>
        <dbReference type="SAM" id="MobiDB-lite"/>
    </source>
</evidence>
<evidence type="ECO:0000256" key="7">
    <source>
        <dbReference type="ARBA" id="ARBA00023125"/>
    </source>
</evidence>
<keyword evidence="7" id="KW-0238">DNA-binding</keyword>
<dbReference type="PANTHER" id="PTHR23235">
    <property type="entry name" value="KRUEPPEL-LIKE TRANSCRIPTION FACTOR"/>
    <property type="match status" value="1"/>
</dbReference>
<feature type="region of interest" description="Disordered" evidence="11">
    <location>
        <begin position="417"/>
        <end position="452"/>
    </location>
</feature>
<dbReference type="FunFam" id="3.30.160.60:FF:000032">
    <property type="entry name" value="Krueppel-like factor 4"/>
    <property type="match status" value="1"/>
</dbReference>
<dbReference type="Ensembl" id="ENSMSIT00000023837.1">
    <property type="protein sequence ID" value="ENSMSIP00000018869.1"/>
    <property type="gene ID" value="ENSMSIG00000016079.1"/>
</dbReference>
<keyword evidence="4 10" id="KW-0863">Zinc-finger</keyword>
<keyword evidence="5" id="KW-0862">Zinc</keyword>
<dbReference type="SMART" id="SM00355">
    <property type="entry name" value="ZnF_C2H2"/>
    <property type="match status" value="3"/>
</dbReference>
<dbReference type="Gene3D" id="3.30.160.60">
    <property type="entry name" value="Classic Zinc Finger"/>
    <property type="match status" value="2"/>
</dbReference>
<name>A0A8C6HC11_MUSSI</name>
<feature type="compositionally biased region" description="Polar residues" evidence="11">
    <location>
        <begin position="443"/>
        <end position="452"/>
    </location>
</feature>
<evidence type="ECO:0000259" key="12">
    <source>
        <dbReference type="PROSITE" id="PS50157"/>
    </source>
</evidence>
<evidence type="ECO:0000313" key="13">
    <source>
        <dbReference type="Ensembl" id="ENSMSIP00000018869.1"/>
    </source>
</evidence>
<dbReference type="PANTHER" id="PTHR23235:SF156">
    <property type="entry name" value="KRUPPEL-LIKE FACTOR 18"/>
    <property type="match status" value="1"/>
</dbReference>
<evidence type="ECO:0000256" key="8">
    <source>
        <dbReference type="ARBA" id="ARBA00023163"/>
    </source>
</evidence>
<dbReference type="GO" id="GO:0005634">
    <property type="term" value="C:nucleus"/>
    <property type="evidence" value="ECO:0007669"/>
    <property type="project" value="UniProtKB-SubCell"/>
</dbReference>
<feature type="domain" description="C2H2-type" evidence="12">
    <location>
        <begin position="459"/>
        <end position="488"/>
    </location>
</feature>
<evidence type="ECO:0000256" key="3">
    <source>
        <dbReference type="ARBA" id="ARBA00022737"/>
    </source>
</evidence>
<evidence type="ECO:0000256" key="5">
    <source>
        <dbReference type="ARBA" id="ARBA00022833"/>
    </source>
</evidence>
<dbReference type="PROSITE" id="PS00028">
    <property type="entry name" value="ZINC_FINGER_C2H2_1"/>
    <property type="match status" value="3"/>
</dbReference>
<keyword evidence="8" id="KW-0804">Transcription</keyword>
<keyword evidence="9" id="KW-0539">Nucleus</keyword>
<comment type="subcellular location">
    <subcellularLocation>
        <location evidence="1">Nucleus</location>
    </subcellularLocation>
</comment>
<feature type="domain" description="C2H2-type" evidence="12">
    <location>
        <begin position="489"/>
        <end position="518"/>
    </location>
</feature>
<feature type="compositionally biased region" description="Polar residues" evidence="11">
    <location>
        <begin position="7"/>
        <end position="30"/>
    </location>
</feature>
<evidence type="ECO:0000256" key="1">
    <source>
        <dbReference type="ARBA" id="ARBA00004123"/>
    </source>
</evidence>
<evidence type="ECO:0000256" key="6">
    <source>
        <dbReference type="ARBA" id="ARBA00023015"/>
    </source>
</evidence>
<reference evidence="13" key="1">
    <citation type="submission" date="2025-08" db="UniProtKB">
        <authorList>
            <consortium name="Ensembl"/>
        </authorList>
    </citation>
    <scope>IDENTIFICATION</scope>
</reference>
<reference evidence="13" key="2">
    <citation type="submission" date="2025-09" db="UniProtKB">
        <authorList>
            <consortium name="Ensembl"/>
        </authorList>
    </citation>
    <scope>IDENTIFICATION</scope>
</reference>
<evidence type="ECO:0000256" key="10">
    <source>
        <dbReference type="PROSITE-ProRule" id="PRU00042"/>
    </source>
</evidence>
<organism evidence="13 14">
    <name type="scientific">Mus spicilegus</name>
    <name type="common">Mound-building mouse</name>
    <dbReference type="NCBI Taxonomy" id="10103"/>
    <lineage>
        <taxon>Eukaryota</taxon>
        <taxon>Metazoa</taxon>
        <taxon>Chordata</taxon>
        <taxon>Craniata</taxon>
        <taxon>Vertebrata</taxon>
        <taxon>Euteleostomi</taxon>
        <taxon>Mammalia</taxon>
        <taxon>Eutheria</taxon>
        <taxon>Euarchontoglires</taxon>
        <taxon>Glires</taxon>
        <taxon>Rodentia</taxon>
        <taxon>Myomorpha</taxon>
        <taxon>Muroidea</taxon>
        <taxon>Muridae</taxon>
        <taxon>Murinae</taxon>
        <taxon>Mus</taxon>
        <taxon>Mus</taxon>
    </lineage>
</organism>
<keyword evidence="2" id="KW-0479">Metal-binding</keyword>